<accession>A0A0K0FI02</accession>
<keyword evidence="2" id="KW-1185">Reference proteome</keyword>
<evidence type="ECO:0000313" key="3">
    <source>
        <dbReference type="WBParaSite" id="SVE_0852000.1"/>
    </source>
</evidence>
<reference evidence="2" key="1">
    <citation type="submission" date="2014-07" db="EMBL/GenBank/DDBJ databases">
        <authorList>
            <person name="Martin A.A"/>
            <person name="De Silva N."/>
        </authorList>
    </citation>
    <scope>NUCLEOTIDE SEQUENCE</scope>
</reference>
<dbReference type="PANTHER" id="PTHR35450">
    <property type="entry name" value="REVERSE TRANSCRIPTASE DOMAIN-CONTAINING PROTEIN"/>
    <property type="match status" value="1"/>
</dbReference>
<proteinExistence type="predicted"/>
<organism evidence="2 3">
    <name type="scientific">Strongyloides venezuelensis</name>
    <name type="common">Threadworm</name>
    <dbReference type="NCBI Taxonomy" id="75913"/>
    <lineage>
        <taxon>Eukaryota</taxon>
        <taxon>Metazoa</taxon>
        <taxon>Ecdysozoa</taxon>
        <taxon>Nematoda</taxon>
        <taxon>Chromadorea</taxon>
        <taxon>Rhabditida</taxon>
        <taxon>Tylenchina</taxon>
        <taxon>Panagrolaimomorpha</taxon>
        <taxon>Strongyloidoidea</taxon>
        <taxon>Strongyloididae</taxon>
        <taxon>Strongyloides</taxon>
    </lineage>
</organism>
<dbReference type="PANTHER" id="PTHR35450:SF2">
    <property type="entry name" value="REVERSE TRANSCRIPTASE DOMAIN-CONTAINING PROTEIN"/>
    <property type="match status" value="1"/>
</dbReference>
<dbReference type="Proteomes" id="UP000035680">
    <property type="component" value="Unassembled WGS sequence"/>
</dbReference>
<evidence type="ECO:0000313" key="2">
    <source>
        <dbReference type="Proteomes" id="UP000035680"/>
    </source>
</evidence>
<protein>
    <submittedName>
        <fullName evidence="3">Reverse transcriptase domain-containing protein</fullName>
    </submittedName>
</protein>
<evidence type="ECO:0000256" key="1">
    <source>
        <dbReference type="SAM" id="MobiDB-lite"/>
    </source>
</evidence>
<dbReference type="AlphaFoldDB" id="A0A0K0FI02"/>
<name>A0A0K0FI02_STRVS</name>
<reference evidence="3" key="2">
    <citation type="submission" date="2015-08" db="UniProtKB">
        <authorList>
            <consortium name="WormBaseParasite"/>
        </authorList>
    </citation>
    <scope>IDENTIFICATION</scope>
</reference>
<dbReference type="WBParaSite" id="SVE_0852000.1">
    <property type="protein sequence ID" value="SVE_0852000.1"/>
    <property type="gene ID" value="SVE_0852000"/>
</dbReference>
<sequence>MRTSGGRNLSKEKKSTPEAGKSVIEKLNHDHGYKIINCDYERRRIKRIVEKRLANYEKENSNIVDEESTTQKEKDLSFHKSWLSNIQLSEKSVDVAKMMKVYYESMVAKVKRICGINQVEDMFEKACIKSSKSFIKVPKKLNINKYTAPVWMLVDNLLQAKLQVKEYKDNYENGLKVISAAMYTISQLTTFNSERTTKNKIKKLRKMILNGRSKVEVLKTIKTRPSSEAASILNELRLRFPKRKNYKVKEFIQFLEWNIRSKELDLARIEKNEKRKMLRLAYSKTPSIKLIRKLSGIRSNSNTTEVQLSTAVEYYENLFKGKKILDISDFKNYCNNIKNKFSQVDIDKDELREDILLAINEASPWKAAGNDLLPCAAFKHLKAGKLWAINMIEKVILEGMKLPDFAYEGKTFLLFKSGNPEDPSCYRPITVLNSFTKLLSSTINKQIHRYCGRLIQINQMANKPELWGTATAKYIDSTIAMDSKAAKKPLHMAWIDYTKAYDSWKSVIEKLNHDYGYKIINCDYERRRIKRIVEKRLANYEKENSNIVDEESTTQKEKDLSFHKSWLSNIQPSEKSVDVAKMMKVYYGSMVAKVKRICDINQVEDMFEKACIKSSKSFIKVPKKLIINKYTAPVWMLVDNLLQAKLQVKEYKDNYENGLKVISAAMYTISQLTTFNSERTTKNKIKKLRKMILNGRRKVEVLKTIKTRPSSEAASILNELRLRFPKRKNYKVKEFIQFLEWNIRSKELDLTRIEKNEKRKMLRLAYSKTPSIKLIRKLSGIRSNSNTTEVQLSTAVEYYENLFKGKKILDISDFKNYCNNIKNKFSQVDIDKDELREDILLAINEASPWKAAGNDLLPCAAFKHLKAGKLWAINMIEKVILEGMKLPDFAYEGKTFLLFKSGNPEDPSCYRPITVLNSFTKLLSSTINKQIHRYCGRLIQINQIANKPELWGTATAKYIDSTIAMDSKAAKKPLHMAWID</sequence>
<feature type="region of interest" description="Disordered" evidence="1">
    <location>
        <begin position="1"/>
        <end position="20"/>
    </location>
</feature>
<dbReference type="STRING" id="75913.A0A0K0FI02"/>